<dbReference type="EMBL" id="JABANO010012282">
    <property type="protein sequence ID" value="KAF4742050.1"/>
    <property type="molecule type" value="Genomic_DNA"/>
</dbReference>
<dbReference type="AlphaFoldDB" id="A0A7J6TCG0"/>
<dbReference type="SUPFAM" id="SSF50630">
    <property type="entry name" value="Acid proteases"/>
    <property type="match status" value="1"/>
</dbReference>
<comment type="caution">
    <text evidence="3">The sequence shown here is derived from an EMBL/GenBank/DDBJ whole genome shotgun (WGS) entry which is preliminary data.</text>
</comment>
<dbReference type="Gene3D" id="2.40.70.10">
    <property type="entry name" value="Acid Proteases"/>
    <property type="match status" value="2"/>
</dbReference>
<evidence type="ECO:0000259" key="2">
    <source>
        <dbReference type="PROSITE" id="PS51767"/>
    </source>
</evidence>
<dbReference type="PROSITE" id="PS51767">
    <property type="entry name" value="PEPTIDASE_A1"/>
    <property type="match status" value="1"/>
</dbReference>
<dbReference type="InterPro" id="IPR033121">
    <property type="entry name" value="PEPTIDASE_A1"/>
</dbReference>
<feature type="domain" description="Peptidase A1" evidence="2">
    <location>
        <begin position="29"/>
        <end position="377"/>
    </location>
</feature>
<proteinExistence type="predicted"/>
<organism evidence="3 4">
    <name type="scientific">Perkinsus olseni</name>
    <name type="common">Perkinsus atlanticus</name>
    <dbReference type="NCBI Taxonomy" id="32597"/>
    <lineage>
        <taxon>Eukaryota</taxon>
        <taxon>Sar</taxon>
        <taxon>Alveolata</taxon>
        <taxon>Perkinsozoa</taxon>
        <taxon>Perkinsea</taxon>
        <taxon>Perkinsida</taxon>
        <taxon>Perkinsidae</taxon>
        <taxon>Perkinsus</taxon>
    </lineage>
</organism>
<accession>A0A7J6TCG0</accession>
<evidence type="ECO:0000313" key="3">
    <source>
        <dbReference type="EMBL" id="KAF4742050.1"/>
    </source>
</evidence>
<dbReference type="Proteomes" id="UP000553632">
    <property type="component" value="Unassembled WGS sequence"/>
</dbReference>
<gene>
    <name evidence="3" type="ORF">FOZ63_014015</name>
</gene>
<keyword evidence="4" id="KW-1185">Reference proteome</keyword>
<evidence type="ECO:0000256" key="1">
    <source>
        <dbReference type="SAM" id="MobiDB-lite"/>
    </source>
</evidence>
<protein>
    <recommendedName>
        <fullName evidence="2">Peptidase A1 domain-containing protein</fullName>
    </recommendedName>
</protein>
<feature type="region of interest" description="Disordered" evidence="1">
    <location>
        <begin position="386"/>
        <end position="407"/>
    </location>
</feature>
<evidence type="ECO:0000313" key="4">
    <source>
        <dbReference type="Proteomes" id="UP000553632"/>
    </source>
</evidence>
<sequence length="407" mass="45103">MHIPISAAPVGALLTLTGAQPISLPLTKEYVPLILDGQSLNFRADSGSARSFAIYGPSYEALKGEGSCGRTQSGCYFCPTDNPCGDILSRKRWTVKFADGHQFEYVEHNVTLVIPNKTVPNFKIGLAVAYSNIHGTDAWVFGLLGLSIARTNIPETFLEQLKRRQVISSLVYSCHAEERGPCISGNLTLDDSGITEVPPVSFRGHSSQIKKITVPLLPLTLIDPYGNRWKQKKRYASIGVNRKTVAGYVDTGATFIDVSNKEFEGIVNLTVSTMHQNQHELNLQSRDELVWKDPKTRFYMVRREAVPYLPTLAYYVGDPTHRMEIRIQPKHLVSGCDLRSCQFDISPSPDGNIYLGHPLFRAYDVKFDLSNYLIYFSPHRSNAASVGQAQDAEPGTSKLPLVGPQAK</sequence>
<name>A0A7J6TCG0_PEROL</name>
<dbReference type="InterPro" id="IPR021109">
    <property type="entry name" value="Peptidase_aspartic_dom_sf"/>
</dbReference>
<reference evidence="3 4" key="1">
    <citation type="submission" date="2020-04" db="EMBL/GenBank/DDBJ databases">
        <title>Perkinsus olseni comparative genomics.</title>
        <authorList>
            <person name="Bogema D.R."/>
        </authorList>
    </citation>
    <scope>NUCLEOTIDE SEQUENCE [LARGE SCALE GENOMIC DNA]</scope>
    <source>
        <strain evidence="3 4">ATCC PRA-207</strain>
    </source>
</reference>